<dbReference type="SUPFAM" id="SSF46689">
    <property type="entry name" value="Homeodomain-like"/>
    <property type="match status" value="1"/>
</dbReference>
<gene>
    <name evidence="5" type="ORF">MU848_04655</name>
</gene>
<keyword evidence="6" id="KW-1185">Reference proteome</keyword>
<dbReference type="InterPro" id="IPR001647">
    <property type="entry name" value="HTH_TetR"/>
</dbReference>
<dbReference type="PANTHER" id="PTHR30055:SF201">
    <property type="entry name" value="TRANSCRIPTIONAL REGULATORY PROTEIN"/>
    <property type="match status" value="1"/>
</dbReference>
<dbReference type="Proteomes" id="UP001203512">
    <property type="component" value="Unassembled WGS sequence"/>
</dbReference>
<protein>
    <submittedName>
        <fullName evidence="5">TetR/AcrR family transcriptional regulator</fullName>
    </submittedName>
</protein>
<dbReference type="PRINTS" id="PR00455">
    <property type="entry name" value="HTHTETR"/>
</dbReference>
<keyword evidence="2 3" id="KW-0238">DNA-binding</keyword>
<evidence type="ECO:0000256" key="2">
    <source>
        <dbReference type="ARBA" id="ARBA00023125"/>
    </source>
</evidence>
<dbReference type="RefSeq" id="WP_247230527.1">
    <property type="nucleotide sequence ID" value="NZ_JALKHS010000006.1"/>
</dbReference>
<feature type="domain" description="HTH tetR-type" evidence="4">
    <location>
        <begin position="24"/>
        <end position="84"/>
    </location>
</feature>
<dbReference type="Gene3D" id="1.10.357.10">
    <property type="entry name" value="Tetracycline Repressor, domain 2"/>
    <property type="match status" value="1"/>
</dbReference>
<organism evidence="5 6">
    <name type="scientific">Sphingobium agri</name>
    <dbReference type="NCBI Taxonomy" id="2933566"/>
    <lineage>
        <taxon>Bacteria</taxon>
        <taxon>Pseudomonadati</taxon>
        <taxon>Pseudomonadota</taxon>
        <taxon>Alphaproteobacteria</taxon>
        <taxon>Sphingomonadales</taxon>
        <taxon>Sphingomonadaceae</taxon>
        <taxon>Sphingobium</taxon>
    </lineage>
</organism>
<dbReference type="EMBL" id="JALKHS010000006">
    <property type="protein sequence ID" value="MCK0530872.1"/>
    <property type="molecule type" value="Genomic_DNA"/>
</dbReference>
<dbReference type="PROSITE" id="PS50977">
    <property type="entry name" value="HTH_TETR_2"/>
    <property type="match status" value="1"/>
</dbReference>
<evidence type="ECO:0000313" key="5">
    <source>
        <dbReference type="EMBL" id="MCK0530872.1"/>
    </source>
</evidence>
<dbReference type="PANTHER" id="PTHR30055">
    <property type="entry name" value="HTH-TYPE TRANSCRIPTIONAL REGULATOR RUTR"/>
    <property type="match status" value="1"/>
</dbReference>
<dbReference type="InterPro" id="IPR039538">
    <property type="entry name" value="BetI_C"/>
</dbReference>
<dbReference type="InterPro" id="IPR050109">
    <property type="entry name" value="HTH-type_TetR-like_transc_reg"/>
</dbReference>
<name>A0ABT0DUS9_9SPHN</name>
<feature type="DNA-binding region" description="H-T-H motif" evidence="3">
    <location>
        <begin position="47"/>
        <end position="66"/>
    </location>
</feature>
<dbReference type="InterPro" id="IPR009057">
    <property type="entry name" value="Homeodomain-like_sf"/>
</dbReference>
<comment type="caution">
    <text evidence="5">The sequence shown here is derived from an EMBL/GenBank/DDBJ whole genome shotgun (WGS) entry which is preliminary data.</text>
</comment>
<accession>A0ABT0DUS9</accession>
<reference evidence="5 6" key="1">
    <citation type="submission" date="2022-04" db="EMBL/GenBank/DDBJ databases">
        <authorList>
            <person name="Huq M.A."/>
        </authorList>
    </citation>
    <scope>NUCLEOTIDE SEQUENCE [LARGE SCALE GENOMIC DNA]</scope>
    <source>
        <strain evidence="5 6">MAH-33</strain>
    </source>
</reference>
<sequence>MTDQKVKKAKLVAPPRPGVYSRGSDTVDAILKAALHVLVEEGASAFTLRRIAAQCGMKVGNVSRHFPRKEMLVQVLLEELLTPTVGEARSSLTRRGIPAEEALALVIGGTLDETKTKKMTHLFTELWAMANHNQFVAERIEMVYQYMHDLTASYIAELNPALSPAEVSVVALFINTSIEGSTILAGYGRPWEAMMPQLKAFTVKSLIHLAKTITPEEVNGLRPAA</sequence>
<dbReference type="Pfam" id="PF13977">
    <property type="entry name" value="TetR_C_6"/>
    <property type="match status" value="1"/>
</dbReference>
<evidence type="ECO:0000259" key="4">
    <source>
        <dbReference type="PROSITE" id="PS50977"/>
    </source>
</evidence>
<dbReference type="Pfam" id="PF00440">
    <property type="entry name" value="TetR_N"/>
    <property type="match status" value="1"/>
</dbReference>
<proteinExistence type="predicted"/>
<keyword evidence="1" id="KW-0678">Repressor</keyword>
<evidence type="ECO:0000313" key="6">
    <source>
        <dbReference type="Proteomes" id="UP001203512"/>
    </source>
</evidence>
<evidence type="ECO:0000256" key="3">
    <source>
        <dbReference type="PROSITE-ProRule" id="PRU00335"/>
    </source>
</evidence>
<evidence type="ECO:0000256" key="1">
    <source>
        <dbReference type="ARBA" id="ARBA00022491"/>
    </source>
</evidence>